<dbReference type="RefSeq" id="WP_035135425.1">
    <property type="nucleotide sequence ID" value="NZ_JRLV01000019.1"/>
</dbReference>
<sequence length="366" mass="40808">MHILQKTLCLLLVSALALSAGKPNSKSNLYITQGRTDKTEDNRIILAGPGSSVTFSYKGSQCTINAQSLNNYNQYDYIAIEVDGKYMGKEKVNIKPDNVSINIPSSENDIHKVTVYKATEAGNGSIIFSGAEGNIVKTKKEKGKKKIEFIGDSITCGMGNETEEIPCGTGEWFDQHNAYFAYGPVTSRTLNADFVLSSVSGIGIYRNWNDEHEKEKIMPDVYENIYLNNSDKTVPYKFGFNPDITCIALGTNDFSDGDGKKERLPFNTDKYVKSYVNFIKTVYSHSPNTQIVLLTSPMVKGEKAKIFANCLKRIQAAYKDDKKHKPVQVFEFSDITPHGCGYHPDIKDHQEMANELAPFLKSLLNE</sequence>
<dbReference type="EMBL" id="JRLV01000019">
    <property type="protein sequence ID" value="KGO79227.1"/>
    <property type="molecule type" value="Genomic_DNA"/>
</dbReference>
<dbReference type="Pfam" id="PF17996">
    <property type="entry name" value="CE2_N"/>
    <property type="match status" value="1"/>
</dbReference>
<dbReference type="PANTHER" id="PTHR37834:SF2">
    <property type="entry name" value="ESTERASE, SGNH HYDROLASE-TYPE"/>
    <property type="match status" value="1"/>
</dbReference>
<comment type="caution">
    <text evidence="3">The sequence shown here is derived from an EMBL/GenBank/DDBJ whole genome shotgun (WGS) entry which is preliminary data.</text>
</comment>
<name>A0A0A2LGE2_9FLAO</name>
<dbReference type="CDD" id="cd01831">
    <property type="entry name" value="Endoglucanase_E_like"/>
    <property type="match status" value="1"/>
</dbReference>
<dbReference type="SUPFAM" id="SSF52266">
    <property type="entry name" value="SGNH hydrolase"/>
    <property type="match status" value="1"/>
</dbReference>
<evidence type="ECO:0000256" key="1">
    <source>
        <dbReference type="SAM" id="SignalP"/>
    </source>
</evidence>
<organism evidence="3 4">
    <name type="scientific">Flavobacterium beibuense F44-8</name>
    <dbReference type="NCBI Taxonomy" id="1406840"/>
    <lineage>
        <taxon>Bacteria</taxon>
        <taxon>Pseudomonadati</taxon>
        <taxon>Bacteroidota</taxon>
        <taxon>Flavobacteriia</taxon>
        <taxon>Flavobacteriales</taxon>
        <taxon>Flavobacteriaceae</taxon>
        <taxon>Flavobacterium</taxon>
    </lineage>
</organism>
<dbReference type="Proteomes" id="UP000030129">
    <property type="component" value="Unassembled WGS sequence"/>
</dbReference>
<dbReference type="STRING" id="1406840.Q763_14380"/>
<feature type="signal peptide" evidence="1">
    <location>
        <begin position="1"/>
        <end position="19"/>
    </location>
</feature>
<dbReference type="Gene3D" id="3.40.50.1110">
    <property type="entry name" value="SGNH hydrolase"/>
    <property type="match status" value="1"/>
</dbReference>
<keyword evidence="4" id="KW-1185">Reference proteome</keyword>
<dbReference type="eggNOG" id="COG2755">
    <property type="taxonomic scope" value="Bacteria"/>
</dbReference>
<dbReference type="Gene3D" id="2.60.120.260">
    <property type="entry name" value="Galactose-binding domain-like"/>
    <property type="match status" value="1"/>
</dbReference>
<dbReference type="InterPro" id="IPR037461">
    <property type="entry name" value="CtCE2-like_dom"/>
</dbReference>
<reference evidence="3 4" key="1">
    <citation type="submission" date="2013-09" db="EMBL/GenBank/DDBJ databases">
        <authorList>
            <person name="Zeng Z."/>
            <person name="Chen C."/>
        </authorList>
    </citation>
    <scope>NUCLEOTIDE SEQUENCE [LARGE SCALE GENOMIC DNA]</scope>
    <source>
        <strain evidence="3 4">F44-8</strain>
    </source>
</reference>
<keyword evidence="1" id="KW-0732">Signal</keyword>
<gene>
    <name evidence="3" type="ORF">Q763_14380</name>
</gene>
<dbReference type="AlphaFoldDB" id="A0A0A2LGE2"/>
<dbReference type="PANTHER" id="PTHR37834">
    <property type="entry name" value="GDSL-LIKE LIPASE/ACYLHYDROLASE DOMAIN PROTEIN (AFU_ORTHOLOGUE AFUA_2G00620)"/>
    <property type="match status" value="1"/>
</dbReference>
<dbReference type="InterPro" id="IPR052762">
    <property type="entry name" value="PCW_deacetylase/CE"/>
</dbReference>
<evidence type="ECO:0000313" key="3">
    <source>
        <dbReference type="EMBL" id="KGO79227.1"/>
    </source>
</evidence>
<evidence type="ECO:0000259" key="2">
    <source>
        <dbReference type="Pfam" id="PF17996"/>
    </source>
</evidence>
<feature type="chain" id="PRO_5001990262" evidence="1">
    <location>
        <begin position="20"/>
        <end position="366"/>
    </location>
</feature>
<accession>A0A0A2LGE2</accession>
<feature type="domain" description="Carbohydrate esterase 2 N-terminal" evidence="2">
    <location>
        <begin position="33"/>
        <end position="132"/>
    </location>
</feature>
<dbReference type="Pfam" id="PF00657">
    <property type="entry name" value="Lipase_GDSL"/>
    <property type="match status" value="1"/>
</dbReference>
<dbReference type="InterPro" id="IPR001087">
    <property type="entry name" value="GDSL"/>
</dbReference>
<dbReference type="GO" id="GO:0052689">
    <property type="term" value="F:carboxylic ester hydrolase activity"/>
    <property type="evidence" value="ECO:0007669"/>
    <property type="project" value="InterPro"/>
</dbReference>
<evidence type="ECO:0000313" key="4">
    <source>
        <dbReference type="Proteomes" id="UP000030129"/>
    </source>
</evidence>
<dbReference type="InterPro" id="IPR036514">
    <property type="entry name" value="SGNH_hydro_sf"/>
</dbReference>
<proteinExistence type="predicted"/>
<dbReference type="InterPro" id="IPR040794">
    <property type="entry name" value="CE2_N"/>
</dbReference>
<protein>
    <submittedName>
        <fullName evidence="3">GDSL family lipase</fullName>
    </submittedName>
</protein>